<dbReference type="Gene3D" id="3.30.565.10">
    <property type="entry name" value="Histidine kinase-like ATPase, C-terminal domain"/>
    <property type="match status" value="1"/>
</dbReference>
<keyword evidence="1" id="KW-0812">Transmembrane</keyword>
<keyword evidence="1" id="KW-0472">Membrane</keyword>
<evidence type="ECO:0000256" key="1">
    <source>
        <dbReference type="SAM" id="Phobius"/>
    </source>
</evidence>
<gene>
    <name evidence="3" type="ORF">COR50_21835</name>
</gene>
<organism evidence="3 4">
    <name type="scientific">Chitinophaga caeni</name>
    <dbReference type="NCBI Taxonomy" id="2029983"/>
    <lineage>
        <taxon>Bacteria</taxon>
        <taxon>Pseudomonadati</taxon>
        <taxon>Bacteroidota</taxon>
        <taxon>Chitinophagia</taxon>
        <taxon>Chitinophagales</taxon>
        <taxon>Chitinophagaceae</taxon>
        <taxon>Chitinophaga</taxon>
    </lineage>
</organism>
<dbReference type="InterPro" id="IPR050640">
    <property type="entry name" value="Bact_2-comp_sensor_kinase"/>
</dbReference>
<evidence type="ECO:0000313" key="3">
    <source>
        <dbReference type="EMBL" id="ATL49603.1"/>
    </source>
</evidence>
<dbReference type="AlphaFoldDB" id="A0A291R0H6"/>
<proteinExistence type="predicted"/>
<keyword evidence="1" id="KW-1133">Transmembrane helix</keyword>
<accession>A0A291R0H6</accession>
<name>A0A291R0H6_9BACT</name>
<feature type="transmembrane region" description="Helical" evidence="1">
    <location>
        <begin position="115"/>
        <end position="135"/>
    </location>
</feature>
<dbReference type="GO" id="GO:0000155">
    <property type="term" value="F:phosphorelay sensor kinase activity"/>
    <property type="evidence" value="ECO:0007669"/>
    <property type="project" value="InterPro"/>
</dbReference>
<keyword evidence="4" id="KW-1185">Reference proteome</keyword>
<dbReference type="RefSeq" id="WP_098195970.1">
    <property type="nucleotide sequence ID" value="NZ_CP023777.1"/>
</dbReference>
<feature type="transmembrane region" description="Helical" evidence="1">
    <location>
        <begin position="73"/>
        <end position="95"/>
    </location>
</feature>
<sequence>MAKRLFAFSTSRWSFGIIWLLITICHIALLYFWFGLPISVAVADSAIHNILLAWTIIGMSQYFAYYRPVRGRYLFLVSVSAALSAIWVVLCSWILGKIFAMDLYYLEWLNNSMPIFFVYCWILNLSMGLLSTFWYEMQEKQEALARKETNEKMAREAELYKLRQQLQPHFLFNSLNSINALIAMRPMEAREMITKLSEFLRGTLKKEDQQWVKFEDEIQYLTLYLDIEKVRFRHRLKTVIEFPPEASTMLVPPMILQPVVENAIKFGLYDTTGEITISIQATVAEKALSVHITNPFDEQLHKSTQKGTGFGLKSIDRRLYLLFARNDLLNTQIHDNLFTTTIKIPQP</sequence>
<feature type="domain" description="Signal transduction histidine kinase internal region" evidence="2">
    <location>
        <begin position="157"/>
        <end position="236"/>
    </location>
</feature>
<reference evidence="3 4" key="1">
    <citation type="submission" date="2017-10" db="EMBL/GenBank/DDBJ databases">
        <title>Paenichitinophaga pekingensis gen. nov., sp. nov., isolated from activated sludge.</title>
        <authorList>
            <person name="Jin D."/>
            <person name="Kong X."/>
            <person name="Deng Y."/>
            <person name="Bai Z."/>
        </authorList>
    </citation>
    <scope>NUCLEOTIDE SEQUENCE [LARGE SCALE GENOMIC DNA]</scope>
    <source>
        <strain evidence="3 4">13</strain>
    </source>
</reference>
<dbReference type="GO" id="GO:0016020">
    <property type="term" value="C:membrane"/>
    <property type="evidence" value="ECO:0007669"/>
    <property type="project" value="InterPro"/>
</dbReference>
<dbReference type="Proteomes" id="UP000220133">
    <property type="component" value="Chromosome"/>
</dbReference>
<dbReference type="InterPro" id="IPR036890">
    <property type="entry name" value="HATPase_C_sf"/>
</dbReference>
<feature type="transmembrane region" description="Helical" evidence="1">
    <location>
        <begin position="12"/>
        <end position="34"/>
    </location>
</feature>
<dbReference type="KEGG" id="cbae:COR50_21835"/>
<evidence type="ECO:0000313" key="4">
    <source>
        <dbReference type="Proteomes" id="UP000220133"/>
    </source>
</evidence>
<feature type="transmembrane region" description="Helical" evidence="1">
    <location>
        <begin position="46"/>
        <end position="66"/>
    </location>
</feature>
<dbReference type="SUPFAM" id="SSF55874">
    <property type="entry name" value="ATPase domain of HSP90 chaperone/DNA topoisomerase II/histidine kinase"/>
    <property type="match status" value="1"/>
</dbReference>
<evidence type="ECO:0000259" key="2">
    <source>
        <dbReference type="Pfam" id="PF06580"/>
    </source>
</evidence>
<keyword evidence="3" id="KW-0418">Kinase</keyword>
<dbReference type="OrthoDB" id="9792992at2"/>
<dbReference type="PANTHER" id="PTHR34220:SF7">
    <property type="entry name" value="SENSOR HISTIDINE KINASE YPDA"/>
    <property type="match status" value="1"/>
</dbReference>
<keyword evidence="3" id="KW-0808">Transferase</keyword>
<dbReference type="InterPro" id="IPR010559">
    <property type="entry name" value="Sig_transdc_His_kin_internal"/>
</dbReference>
<dbReference type="PANTHER" id="PTHR34220">
    <property type="entry name" value="SENSOR HISTIDINE KINASE YPDA"/>
    <property type="match status" value="1"/>
</dbReference>
<dbReference type="EMBL" id="CP023777">
    <property type="protein sequence ID" value="ATL49603.1"/>
    <property type="molecule type" value="Genomic_DNA"/>
</dbReference>
<protein>
    <submittedName>
        <fullName evidence="3">Sensor histidine kinase</fullName>
    </submittedName>
</protein>
<dbReference type="Pfam" id="PF06580">
    <property type="entry name" value="His_kinase"/>
    <property type="match status" value="1"/>
</dbReference>